<dbReference type="AlphaFoldDB" id="A0A834PCH3"/>
<accession>A0A834PCH3</accession>
<evidence type="ECO:0000313" key="1">
    <source>
        <dbReference type="EMBL" id="KAF7435463.1"/>
    </source>
</evidence>
<gene>
    <name evidence="1" type="ORF">H0235_003654</name>
</gene>
<dbReference type="Proteomes" id="UP000600918">
    <property type="component" value="Unassembled WGS sequence"/>
</dbReference>
<keyword evidence="2" id="KW-1185">Reference proteome</keyword>
<name>A0A834PCH3_VESPE</name>
<comment type="caution">
    <text evidence="1">The sequence shown here is derived from an EMBL/GenBank/DDBJ whole genome shotgun (WGS) entry which is preliminary data.</text>
</comment>
<protein>
    <submittedName>
        <fullName evidence="1">Uncharacterized protein</fullName>
    </submittedName>
</protein>
<evidence type="ECO:0000313" key="2">
    <source>
        <dbReference type="Proteomes" id="UP000600918"/>
    </source>
</evidence>
<proteinExistence type="predicted"/>
<sequence>MYEEKRDARCVVEAQAETRRSEMDTGGTFAKGCLFLGDAPRSTAVLYRVLTWSKEPFVEYHIVQHSTFLP</sequence>
<dbReference type="EMBL" id="JACSDY010000002">
    <property type="protein sequence ID" value="KAF7435463.1"/>
    <property type="molecule type" value="Genomic_DNA"/>
</dbReference>
<organism evidence="1 2">
    <name type="scientific">Vespula pensylvanica</name>
    <name type="common">Western yellow jacket</name>
    <name type="synonym">Wasp</name>
    <dbReference type="NCBI Taxonomy" id="30213"/>
    <lineage>
        <taxon>Eukaryota</taxon>
        <taxon>Metazoa</taxon>
        <taxon>Ecdysozoa</taxon>
        <taxon>Arthropoda</taxon>
        <taxon>Hexapoda</taxon>
        <taxon>Insecta</taxon>
        <taxon>Pterygota</taxon>
        <taxon>Neoptera</taxon>
        <taxon>Endopterygota</taxon>
        <taxon>Hymenoptera</taxon>
        <taxon>Apocrita</taxon>
        <taxon>Aculeata</taxon>
        <taxon>Vespoidea</taxon>
        <taxon>Vespidae</taxon>
        <taxon>Vespinae</taxon>
        <taxon>Vespula</taxon>
    </lineage>
</organism>
<reference evidence="1" key="1">
    <citation type="journal article" date="2020" name="G3 (Bethesda)">
        <title>High-Quality Assemblies for Three Invasive Social Wasps from the &lt;i&gt;Vespula&lt;/i&gt; Genus.</title>
        <authorList>
            <person name="Harrop T.W.R."/>
            <person name="Guhlin J."/>
            <person name="McLaughlin G.M."/>
            <person name="Permina E."/>
            <person name="Stockwell P."/>
            <person name="Gilligan J."/>
            <person name="Le Lec M.F."/>
            <person name="Gruber M.A.M."/>
            <person name="Quinn O."/>
            <person name="Lovegrove M."/>
            <person name="Duncan E.J."/>
            <person name="Remnant E.J."/>
            <person name="Van Eeckhoven J."/>
            <person name="Graham B."/>
            <person name="Knapp R.A."/>
            <person name="Langford K.W."/>
            <person name="Kronenberg Z."/>
            <person name="Press M.O."/>
            <person name="Eacker S.M."/>
            <person name="Wilson-Rankin E.E."/>
            <person name="Purcell J."/>
            <person name="Lester P.J."/>
            <person name="Dearden P.K."/>
        </authorList>
    </citation>
    <scope>NUCLEOTIDE SEQUENCE</scope>
    <source>
        <strain evidence="1">Volc-1</strain>
    </source>
</reference>